<keyword evidence="3" id="KW-0687">Ribonucleoprotein</keyword>
<feature type="compositionally biased region" description="Basic residues" evidence="5">
    <location>
        <begin position="752"/>
        <end position="761"/>
    </location>
</feature>
<dbReference type="PANTHER" id="PTHR19848:SF8">
    <property type="entry name" value="F-BOX AND WD REPEAT DOMAIN CONTAINING 7"/>
    <property type="match status" value="1"/>
</dbReference>
<dbReference type="InterPro" id="IPR019775">
    <property type="entry name" value="WD40_repeat_CS"/>
</dbReference>
<evidence type="ECO:0000313" key="7">
    <source>
        <dbReference type="Proteomes" id="UP000051952"/>
    </source>
</evidence>
<keyword evidence="2" id="KW-0677">Repeat</keyword>
<protein>
    <submittedName>
        <fullName evidence="6">WD40 repeat-containing protein, putative</fullName>
    </submittedName>
</protein>
<feature type="compositionally biased region" description="Low complexity" evidence="5">
    <location>
        <begin position="723"/>
        <end position="751"/>
    </location>
</feature>
<dbReference type="PANTHER" id="PTHR19848">
    <property type="entry name" value="WD40 REPEAT PROTEIN"/>
    <property type="match status" value="1"/>
</dbReference>
<dbReference type="GO" id="GO:0005840">
    <property type="term" value="C:ribosome"/>
    <property type="evidence" value="ECO:0007669"/>
    <property type="project" value="UniProtKB-KW"/>
</dbReference>
<dbReference type="PROSITE" id="PS50082">
    <property type="entry name" value="WD_REPEATS_2"/>
    <property type="match status" value="2"/>
</dbReference>
<evidence type="ECO:0000256" key="1">
    <source>
        <dbReference type="ARBA" id="ARBA00022574"/>
    </source>
</evidence>
<feature type="compositionally biased region" description="Low complexity" evidence="5">
    <location>
        <begin position="242"/>
        <end position="270"/>
    </location>
</feature>
<dbReference type="Pfam" id="PF00400">
    <property type="entry name" value="WD40"/>
    <property type="match status" value="2"/>
</dbReference>
<keyword evidence="1 4" id="KW-0853">WD repeat</keyword>
<organism evidence="6 7">
    <name type="scientific">Bodo saltans</name>
    <name type="common">Flagellated protozoan</name>
    <dbReference type="NCBI Taxonomy" id="75058"/>
    <lineage>
        <taxon>Eukaryota</taxon>
        <taxon>Discoba</taxon>
        <taxon>Euglenozoa</taxon>
        <taxon>Kinetoplastea</taxon>
        <taxon>Metakinetoplastina</taxon>
        <taxon>Eubodonida</taxon>
        <taxon>Bodonidae</taxon>
        <taxon>Bodo</taxon>
    </lineage>
</organism>
<proteinExistence type="predicted"/>
<dbReference type="PROSITE" id="PS00678">
    <property type="entry name" value="WD_REPEATS_1"/>
    <property type="match status" value="1"/>
</dbReference>
<dbReference type="AlphaFoldDB" id="A0A0S4ITI0"/>
<dbReference type="OrthoDB" id="6262491at2759"/>
<dbReference type="SUPFAM" id="SSF50978">
    <property type="entry name" value="WD40 repeat-like"/>
    <property type="match status" value="1"/>
</dbReference>
<evidence type="ECO:0000256" key="2">
    <source>
        <dbReference type="ARBA" id="ARBA00022737"/>
    </source>
</evidence>
<feature type="repeat" description="WD" evidence="4">
    <location>
        <begin position="649"/>
        <end position="689"/>
    </location>
</feature>
<evidence type="ECO:0000256" key="4">
    <source>
        <dbReference type="PROSITE-ProRule" id="PRU00221"/>
    </source>
</evidence>
<evidence type="ECO:0000313" key="6">
    <source>
        <dbReference type="EMBL" id="CUF73620.1"/>
    </source>
</evidence>
<dbReference type="Gene3D" id="2.130.10.10">
    <property type="entry name" value="YVTN repeat-like/Quinoprotein amine dehydrogenase"/>
    <property type="match status" value="2"/>
</dbReference>
<dbReference type="InterPro" id="IPR001680">
    <property type="entry name" value="WD40_rpt"/>
</dbReference>
<keyword evidence="3" id="KW-0689">Ribosomal protein</keyword>
<dbReference type="VEuPathDB" id="TriTrypDB:BSAL_65245"/>
<feature type="repeat" description="WD" evidence="4">
    <location>
        <begin position="478"/>
        <end position="500"/>
    </location>
</feature>
<feature type="region of interest" description="Disordered" evidence="5">
    <location>
        <begin position="723"/>
        <end position="773"/>
    </location>
</feature>
<name>A0A0S4ITI0_BODSA</name>
<dbReference type="InterPro" id="IPR036322">
    <property type="entry name" value="WD40_repeat_dom_sf"/>
</dbReference>
<sequence>MLENPRSPQTIASRFLQRTIAGRDHARQCKELVVRLFEALNTIRYFGIRERNAAEMLLVEDMEVRGDTRRRPVRAGGGAAGKRLQDLAVAGGRLEDLVKYWETNVLGRCDDLERILNDEPNPHLVFSDNFLDAARNIVRDVTAADWTSQPPHPRPWDVIPAFFDENVFELAKEQRSDGILGTSRIQLVEKFCWDGVPPRVAVSSASTLVPAADAVLLRGPRDSPRGVPNKTAPSLPPTTEMPASAAVVAAAPKSPVSSTTHTTSQQPSSDSAARLNISCACIDDSDPLVTHVYLATERGMIFTMPIESLFPQTEEEKQHFHARVAQLSLCAILDRRCRADAAAASLPTFSEFQRRHARSGGPPVLDPNALAGVPPSPAMSNLSLPHSSAAIDGAQAASAPNTFIFQEGPIKVFAGHVYRVNSLQLISHGERGKLLVSTSADKTVRWFHATTGALVGLVGPERGMVAGCASYLCNMDAIVTGHLDGSLNLWDVQSGELLRTVIQLIRCPIHSCHVAVPQQPWPSPPGAATASLEDSTSKLLPSSSSTSYTIIVGCRNGHVYGLKVTTHPSARVKAWNDDLSTDPAEAAFAFLPDHAEGSLISMDSTRVCRGGHSKPVVKIASLASYLFTGDTEGTVIKWDLDHREKLMQFRGHIDDITALVATSDGLLFTASKDGLFILWDSATGAALQRVGRHYHQIVGLAVGFRGPSAHSMQASSMMMDASPMATSLSPPASPQVPSSPAASIAASTNAAAKKKKPKRGGRQLQRASEPPFPQIAKQFRKNVAGSRECVALAASTCDANAQEIDGTAPTTLVPFVLTISKDDTMIVWDV</sequence>
<evidence type="ECO:0000256" key="5">
    <source>
        <dbReference type="SAM" id="MobiDB-lite"/>
    </source>
</evidence>
<gene>
    <name evidence="6" type="ORF">BSAL_65245</name>
</gene>
<dbReference type="EMBL" id="CYKH01000397">
    <property type="protein sequence ID" value="CUF73620.1"/>
    <property type="molecule type" value="Genomic_DNA"/>
</dbReference>
<accession>A0A0S4ITI0</accession>
<feature type="region of interest" description="Disordered" evidence="5">
    <location>
        <begin position="218"/>
        <end position="270"/>
    </location>
</feature>
<dbReference type="SMART" id="SM00320">
    <property type="entry name" value="WD40"/>
    <property type="match status" value="4"/>
</dbReference>
<keyword evidence="7" id="KW-1185">Reference proteome</keyword>
<evidence type="ECO:0000256" key="3">
    <source>
        <dbReference type="ARBA" id="ARBA00022980"/>
    </source>
</evidence>
<dbReference type="InterPro" id="IPR015943">
    <property type="entry name" value="WD40/YVTN_repeat-like_dom_sf"/>
</dbReference>
<dbReference type="Proteomes" id="UP000051952">
    <property type="component" value="Unassembled WGS sequence"/>
</dbReference>
<reference evidence="7" key="1">
    <citation type="submission" date="2015-09" db="EMBL/GenBank/DDBJ databases">
        <authorList>
            <consortium name="Pathogen Informatics"/>
        </authorList>
    </citation>
    <scope>NUCLEOTIDE SEQUENCE [LARGE SCALE GENOMIC DNA]</scope>
    <source>
        <strain evidence="7">Lake Konstanz</strain>
    </source>
</reference>